<comment type="similarity">
    <text evidence="1">Belongs to the thioredoxin family. DsbA subfamily.</text>
</comment>
<dbReference type="InterPro" id="IPR013766">
    <property type="entry name" value="Thioredoxin_domain"/>
</dbReference>
<dbReference type="EMBL" id="JBHSBN010000003">
    <property type="protein sequence ID" value="MFC4105701.1"/>
    <property type="molecule type" value="Genomic_DNA"/>
</dbReference>
<protein>
    <submittedName>
        <fullName evidence="4">DsbA family protein</fullName>
    </submittedName>
</protein>
<reference evidence="5" key="1">
    <citation type="journal article" date="2019" name="Int. J. Syst. Evol. Microbiol.">
        <title>The Global Catalogue of Microorganisms (GCM) 10K type strain sequencing project: providing services to taxonomists for standard genome sequencing and annotation.</title>
        <authorList>
            <consortium name="The Broad Institute Genomics Platform"/>
            <consortium name="The Broad Institute Genome Sequencing Center for Infectious Disease"/>
            <person name="Wu L."/>
            <person name="Ma J."/>
        </authorList>
    </citation>
    <scope>NUCLEOTIDE SEQUENCE [LARGE SCALE GENOMIC DNA]</scope>
    <source>
        <strain evidence="5">2902at01</strain>
    </source>
</reference>
<evidence type="ECO:0000313" key="5">
    <source>
        <dbReference type="Proteomes" id="UP001595868"/>
    </source>
</evidence>
<gene>
    <name evidence="4" type="ORF">ACFOX0_07105</name>
</gene>
<evidence type="ECO:0000259" key="3">
    <source>
        <dbReference type="PROSITE" id="PS51352"/>
    </source>
</evidence>
<dbReference type="PROSITE" id="PS51352">
    <property type="entry name" value="THIOREDOXIN_2"/>
    <property type="match status" value="1"/>
</dbReference>
<proteinExistence type="inferred from homology"/>
<feature type="domain" description="Thioredoxin" evidence="3">
    <location>
        <begin position="1"/>
        <end position="198"/>
    </location>
</feature>
<dbReference type="RefSeq" id="WP_377542904.1">
    <property type="nucleotide sequence ID" value="NZ_JBHSBN010000003.1"/>
</dbReference>
<dbReference type="PANTHER" id="PTHR13887">
    <property type="entry name" value="GLUTATHIONE S-TRANSFERASE KAPPA"/>
    <property type="match status" value="1"/>
</dbReference>
<dbReference type="SUPFAM" id="SSF52833">
    <property type="entry name" value="Thioredoxin-like"/>
    <property type="match status" value="1"/>
</dbReference>
<dbReference type="Pfam" id="PF13462">
    <property type="entry name" value="Thioredoxin_4"/>
    <property type="match status" value="1"/>
</dbReference>
<comment type="caution">
    <text evidence="4">The sequence shown here is derived from an EMBL/GenBank/DDBJ whole genome shotgun (WGS) entry which is preliminary data.</text>
</comment>
<dbReference type="Gene3D" id="3.40.30.10">
    <property type="entry name" value="Glutaredoxin"/>
    <property type="match status" value="1"/>
</dbReference>
<evidence type="ECO:0000256" key="2">
    <source>
        <dbReference type="SAM" id="MobiDB-lite"/>
    </source>
</evidence>
<dbReference type="InterPro" id="IPR012336">
    <property type="entry name" value="Thioredoxin-like_fold"/>
</dbReference>
<evidence type="ECO:0000313" key="4">
    <source>
        <dbReference type="EMBL" id="MFC4105701.1"/>
    </source>
</evidence>
<dbReference type="InterPro" id="IPR036249">
    <property type="entry name" value="Thioredoxin-like_sf"/>
</dbReference>
<keyword evidence="5" id="KW-1185">Reference proteome</keyword>
<sequence length="199" mass="21804">MKEKEKDPDGAGPLTGSQTPLQITVSRLRVPVDETDHVRGDPAAPVTLVEYADFQCPHGAAAYRNLLEVLRQRDGTVRLVFRHFPVVNVHPYAEMAAETAEAAGTRERFWPMHDWLYEHQEQLDPVHLSLGVQQLGLAAEEVSDEVNAHTHLDRVRADFVGGIRSGVHGAPTFFVNGVRHESGYALPDLLAAVDSAAGS</sequence>
<feature type="region of interest" description="Disordered" evidence="2">
    <location>
        <begin position="1"/>
        <end position="20"/>
    </location>
</feature>
<dbReference type="Proteomes" id="UP001595868">
    <property type="component" value="Unassembled WGS sequence"/>
</dbReference>
<dbReference type="PANTHER" id="PTHR13887:SF55">
    <property type="entry name" value="SLR0313 PROTEIN"/>
    <property type="match status" value="1"/>
</dbReference>
<name>A0ABV8KJI5_9ACTN</name>
<organism evidence="4 5">
    <name type="scientific">Micromonospora zhanjiangensis</name>
    <dbReference type="NCBI Taxonomy" id="1522057"/>
    <lineage>
        <taxon>Bacteria</taxon>
        <taxon>Bacillati</taxon>
        <taxon>Actinomycetota</taxon>
        <taxon>Actinomycetes</taxon>
        <taxon>Micromonosporales</taxon>
        <taxon>Micromonosporaceae</taxon>
        <taxon>Micromonospora</taxon>
    </lineage>
</organism>
<accession>A0ABV8KJI5</accession>
<evidence type="ECO:0000256" key="1">
    <source>
        <dbReference type="ARBA" id="ARBA00005791"/>
    </source>
</evidence>